<dbReference type="Pfam" id="PF01187">
    <property type="entry name" value="MIF"/>
    <property type="match status" value="1"/>
</dbReference>
<dbReference type="SUPFAM" id="SSF55331">
    <property type="entry name" value="Tautomerase/MIF"/>
    <property type="match status" value="1"/>
</dbReference>
<reference evidence="2" key="1">
    <citation type="submission" date="2005-01" db="EMBL/GenBank/DDBJ databases">
        <title>Analysis of expressed sequence tags and cloning of full length cDNA from brain and spinal cord cDNA library in Gecko.</title>
        <authorList>
            <person name="Gu X."/>
            <person name="Ding F."/>
            <person name="Liu Y."/>
            <person name="Liu M."/>
            <person name="Zhang Q."/>
            <person name="Shen M."/>
        </authorList>
    </citation>
    <scope>NUCLEOTIDE SEQUENCE</scope>
    <source>
        <tissue evidence="2">Brain</tissue>
    </source>
</reference>
<evidence type="ECO:0000256" key="1">
    <source>
        <dbReference type="ARBA" id="ARBA00005851"/>
    </source>
</evidence>
<dbReference type="AlphaFoldDB" id="Q5EI02"/>
<dbReference type="InterPro" id="IPR001398">
    <property type="entry name" value="Macrophage_inhib_fac"/>
</dbReference>
<dbReference type="EMBL" id="AY880380">
    <property type="protein sequence ID" value="AAW78995.1"/>
    <property type="molecule type" value="mRNA"/>
</dbReference>
<evidence type="ECO:0000313" key="2">
    <source>
        <dbReference type="EMBL" id="AAW78995.1"/>
    </source>
</evidence>
<proteinExistence type="evidence at transcript level"/>
<protein>
    <submittedName>
        <fullName evidence="2">GekBS149P</fullName>
    </submittedName>
</protein>
<dbReference type="InterPro" id="IPR014347">
    <property type="entry name" value="Tautomerase/MIF_sf"/>
</dbReference>
<accession>Q5EI02</accession>
<name>Q5EI02_GEKJA</name>
<sequence>MPFVELQTNLPASRLPSDLLTKLCSEVASILAKPVERVNINSEGGDLPMDDRWFPGALCYAGCVFLGSGGICGAEQGAQCKVLCVSHQGTEAWY</sequence>
<organism evidence="2">
    <name type="scientific">Gekko japonicus</name>
    <name type="common">Schlegel's Japanese gecko</name>
    <dbReference type="NCBI Taxonomy" id="146911"/>
    <lineage>
        <taxon>Eukaryota</taxon>
        <taxon>Metazoa</taxon>
        <taxon>Chordata</taxon>
        <taxon>Craniata</taxon>
        <taxon>Vertebrata</taxon>
        <taxon>Euteleostomi</taxon>
        <taxon>Lepidosauria</taxon>
        <taxon>Squamata</taxon>
        <taxon>Bifurcata</taxon>
        <taxon>Gekkota</taxon>
        <taxon>Gekkonidae</taxon>
        <taxon>Gekkoninae</taxon>
        <taxon>Gekko</taxon>
    </lineage>
</organism>
<dbReference type="Gene3D" id="3.30.429.10">
    <property type="entry name" value="Macrophage Migration Inhibitory Factor"/>
    <property type="match status" value="1"/>
</dbReference>
<comment type="similarity">
    <text evidence="1">Belongs to the MIF family.</text>
</comment>